<evidence type="ECO:0000313" key="20">
    <source>
        <dbReference type="Proteomes" id="UP000488506"/>
    </source>
</evidence>
<evidence type="ECO:0000259" key="16">
    <source>
        <dbReference type="Pfam" id="PF01225"/>
    </source>
</evidence>
<comment type="subcellular location">
    <subcellularLocation>
        <location evidence="1 14">Cytoplasm</location>
    </subcellularLocation>
</comment>
<comment type="similarity">
    <text evidence="14">Belongs to the MurCDEF family.</text>
</comment>
<name>A0A833NZX8_UNCSA</name>
<keyword evidence="5 14" id="KW-0436">Ligase</keyword>
<dbReference type="UniPathway" id="UPA00219"/>
<evidence type="ECO:0000256" key="5">
    <source>
        <dbReference type="ARBA" id="ARBA00022598"/>
    </source>
</evidence>
<evidence type="ECO:0000256" key="15">
    <source>
        <dbReference type="SAM" id="Phobius"/>
    </source>
</evidence>
<protein>
    <recommendedName>
        <fullName evidence="3 14">UDP-N-acetylmuramate--L-alanine ligase</fullName>
        <ecNumber evidence="3 14">6.3.2.8</ecNumber>
    </recommendedName>
    <alternativeName>
        <fullName evidence="14">UDP-N-acetylmuramoyl-L-alanine synthetase</fullName>
    </alternativeName>
</protein>
<dbReference type="HAMAP" id="MF_00046">
    <property type="entry name" value="MurC"/>
    <property type="match status" value="1"/>
</dbReference>
<keyword evidence="15" id="KW-0812">Transmembrane</keyword>
<keyword evidence="7 14" id="KW-0547">Nucleotide-binding</keyword>
<keyword evidence="12 14" id="KW-0961">Cell wall biogenesis/degradation</keyword>
<keyword evidence="15" id="KW-0472">Membrane</keyword>
<evidence type="ECO:0000256" key="2">
    <source>
        <dbReference type="ARBA" id="ARBA00004752"/>
    </source>
</evidence>
<evidence type="ECO:0000259" key="17">
    <source>
        <dbReference type="Pfam" id="PF02875"/>
    </source>
</evidence>
<dbReference type="InterPro" id="IPR050061">
    <property type="entry name" value="MurCDEF_pg_biosynth"/>
</dbReference>
<feature type="transmembrane region" description="Helical" evidence="15">
    <location>
        <begin position="12"/>
        <end position="30"/>
    </location>
</feature>
<accession>A0A833NZX8</accession>
<evidence type="ECO:0000256" key="14">
    <source>
        <dbReference type="HAMAP-Rule" id="MF_00046"/>
    </source>
</evidence>
<dbReference type="GO" id="GO:0008763">
    <property type="term" value="F:UDP-N-acetylmuramate-L-alanine ligase activity"/>
    <property type="evidence" value="ECO:0007669"/>
    <property type="project" value="UniProtKB-UniRule"/>
</dbReference>
<evidence type="ECO:0000256" key="11">
    <source>
        <dbReference type="ARBA" id="ARBA00023306"/>
    </source>
</evidence>
<keyword evidence="8 14" id="KW-0067">ATP-binding</keyword>
<comment type="function">
    <text evidence="14">Cell wall formation.</text>
</comment>
<evidence type="ECO:0000256" key="10">
    <source>
        <dbReference type="ARBA" id="ARBA00022984"/>
    </source>
</evidence>
<evidence type="ECO:0000259" key="18">
    <source>
        <dbReference type="Pfam" id="PF08245"/>
    </source>
</evidence>
<dbReference type="EC" id="6.3.2.8" evidence="3 14"/>
<dbReference type="GO" id="GO:0008360">
    <property type="term" value="P:regulation of cell shape"/>
    <property type="evidence" value="ECO:0007669"/>
    <property type="project" value="UniProtKB-KW"/>
</dbReference>
<keyword evidence="10 14" id="KW-0573">Peptidoglycan synthesis</keyword>
<evidence type="ECO:0000256" key="12">
    <source>
        <dbReference type="ARBA" id="ARBA00023316"/>
    </source>
</evidence>
<keyword evidence="15" id="KW-1133">Transmembrane helix</keyword>
<dbReference type="InterPro" id="IPR013221">
    <property type="entry name" value="Mur_ligase_cen"/>
</dbReference>
<dbReference type="InterPro" id="IPR036615">
    <property type="entry name" value="Mur_ligase_C_dom_sf"/>
</dbReference>
<evidence type="ECO:0000256" key="7">
    <source>
        <dbReference type="ARBA" id="ARBA00022741"/>
    </source>
</evidence>
<dbReference type="PANTHER" id="PTHR43445:SF3">
    <property type="entry name" value="UDP-N-ACETYLMURAMATE--L-ALANINE LIGASE"/>
    <property type="match status" value="1"/>
</dbReference>
<gene>
    <name evidence="14" type="primary">murC</name>
    <name evidence="19" type="ORF">FD145_821</name>
</gene>
<dbReference type="Gene3D" id="3.40.50.720">
    <property type="entry name" value="NAD(P)-binding Rossmann-like Domain"/>
    <property type="match status" value="1"/>
</dbReference>
<feature type="domain" description="Mur ligase N-terminal catalytic" evidence="16">
    <location>
        <begin position="11"/>
        <end position="109"/>
    </location>
</feature>
<evidence type="ECO:0000256" key="9">
    <source>
        <dbReference type="ARBA" id="ARBA00022960"/>
    </source>
</evidence>
<evidence type="ECO:0000256" key="8">
    <source>
        <dbReference type="ARBA" id="ARBA00022840"/>
    </source>
</evidence>
<comment type="catalytic activity">
    <reaction evidence="13 14">
        <text>UDP-N-acetyl-alpha-D-muramate + L-alanine + ATP = UDP-N-acetyl-alpha-D-muramoyl-L-alanine + ADP + phosphate + H(+)</text>
        <dbReference type="Rhea" id="RHEA:23372"/>
        <dbReference type="ChEBI" id="CHEBI:15378"/>
        <dbReference type="ChEBI" id="CHEBI:30616"/>
        <dbReference type="ChEBI" id="CHEBI:43474"/>
        <dbReference type="ChEBI" id="CHEBI:57972"/>
        <dbReference type="ChEBI" id="CHEBI:70757"/>
        <dbReference type="ChEBI" id="CHEBI:83898"/>
        <dbReference type="ChEBI" id="CHEBI:456216"/>
        <dbReference type="EC" id="6.3.2.8"/>
    </reaction>
</comment>
<proteinExistence type="inferred from homology"/>
<comment type="caution">
    <text evidence="19">The sequence shown here is derived from an EMBL/GenBank/DDBJ whole genome shotgun (WGS) entry which is preliminary data.</text>
</comment>
<dbReference type="GO" id="GO:0009252">
    <property type="term" value="P:peptidoglycan biosynthetic process"/>
    <property type="evidence" value="ECO:0007669"/>
    <property type="project" value="UniProtKB-UniRule"/>
</dbReference>
<dbReference type="NCBIfam" id="TIGR01082">
    <property type="entry name" value="murC"/>
    <property type="match status" value="1"/>
</dbReference>
<dbReference type="GO" id="GO:0005737">
    <property type="term" value="C:cytoplasm"/>
    <property type="evidence" value="ECO:0007669"/>
    <property type="project" value="UniProtKB-SubCell"/>
</dbReference>
<dbReference type="SUPFAM" id="SSF51984">
    <property type="entry name" value="MurCD N-terminal domain"/>
    <property type="match status" value="1"/>
</dbReference>
<dbReference type="SUPFAM" id="SSF53244">
    <property type="entry name" value="MurD-like peptide ligases, peptide-binding domain"/>
    <property type="match status" value="1"/>
</dbReference>
<dbReference type="GO" id="GO:0051301">
    <property type="term" value="P:cell division"/>
    <property type="evidence" value="ECO:0007669"/>
    <property type="project" value="UniProtKB-KW"/>
</dbReference>
<dbReference type="InterPro" id="IPR000713">
    <property type="entry name" value="Mur_ligase_N"/>
</dbReference>
<dbReference type="GO" id="GO:0005524">
    <property type="term" value="F:ATP binding"/>
    <property type="evidence" value="ECO:0007669"/>
    <property type="project" value="UniProtKB-UniRule"/>
</dbReference>
<dbReference type="Pfam" id="PF01225">
    <property type="entry name" value="Mur_ligase"/>
    <property type="match status" value="1"/>
</dbReference>
<evidence type="ECO:0000256" key="3">
    <source>
        <dbReference type="ARBA" id="ARBA00012211"/>
    </source>
</evidence>
<sequence>MKSFDIERIKRIHLIGIGGCGVSAIGKILFEMGYKVSGSDIKENSNTMRLKDLGVKIFIGHDASHLRGADLIVYSSAISAENPEFQAAITKNMPILKRAEMLSFIMNKHQKRIAVAGTHGKTTTTSMVAKILLDAGLDPTFLIGGETDYIDGNARMGKGWYAVAEADESDGSFLELSPNISIVTNIEPDHMEYFGTEDNLLSIFEKFINRLEEGGTLILGNDNSQNRGIKNKVSAKTITYGFNNDSDLTAENLNFHGTGSRFDVFYHKKRLGEAILSVPGEQNVSNSLAAILLGLEAGAPFTTITTSLHSFTGAKRRFQIVGDFNDIIIIDDYAHHPTEIKATLKAAKLAWNGKKRIISVFQPHRYSRTFHLAKDFSDVFNDADIAILTDIYSAGEAAIPNVNGKMLVKEVEKNRKITYIPKKEKIAEQLIKILKPNDVVIIMGAGDINTVCKELLMRLKIIENENPKK</sequence>
<dbReference type="InterPro" id="IPR036565">
    <property type="entry name" value="Mur-like_cat_sf"/>
</dbReference>
<dbReference type="Pfam" id="PF02875">
    <property type="entry name" value="Mur_ligase_C"/>
    <property type="match status" value="1"/>
</dbReference>
<dbReference type="Gene3D" id="3.40.1190.10">
    <property type="entry name" value="Mur-like, catalytic domain"/>
    <property type="match status" value="1"/>
</dbReference>
<dbReference type="EMBL" id="WPAF01000011">
    <property type="protein sequence ID" value="KAF0134178.1"/>
    <property type="molecule type" value="Genomic_DNA"/>
</dbReference>
<feature type="domain" description="Mur ligase C-terminal" evidence="17">
    <location>
        <begin position="316"/>
        <end position="446"/>
    </location>
</feature>
<evidence type="ECO:0000256" key="4">
    <source>
        <dbReference type="ARBA" id="ARBA00022490"/>
    </source>
</evidence>
<feature type="domain" description="Mur ligase central" evidence="18">
    <location>
        <begin position="115"/>
        <end position="293"/>
    </location>
</feature>
<comment type="pathway">
    <text evidence="2 14">Cell wall biogenesis; peptidoglycan biosynthesis.</text>
</comment>
<keyword evidence="9 14" id="KW-0133">Cell shape</keyword>
<evidence type="ECO:0000256" key="13">
    <source>
        <dbReference type="ARBA" id="ARBA00047833"/>
    </source>
</evidence>
<dbReference type="Gene3D" id="3.90.190.20">
    <property type="entry name" value="Mur ligase, C-terminal domain"/>
    <property type="match status" value="1"/>
</dbReference>
<dbReference type="Pfam" id="PF08245">
    <property type="entry name" value="Mur_ligase_M"/>
    <property type="match status" value="1"/>
</dbReference>
<keyword evidence="4 14" id="KW-0963">Cytoplasm</keyword>
<dbReference type="PANTHER" id="PTHR43445">
    <property type="entry name" value="UDP-N-ACETYLMURAMATE--L-ALANINE LIGASE-RELATED"/>
    <property type="match status" value="1"/>
</dbReference>
<feature type="binding site" evidence="14">
    <location>
        <begin position="117"/>
        <end position="123"/>
    </location>
    <ligand>
        <name>ATP</name>
        <dbReference type="ChEBI" id="CHEBI:30616"/>
    </ligand>
</feature>
<evidence type="ECO:0000256" key="1">
    <source>
        <dbReference type="ARBA" id="ARBA00004496"/>
    </source>
</evidence>
<organism evidence="19 20">
    <name type="scientific">Candidatus Saganbacteria bacterium</name>
    <dbReference type="NCBI Taxonomy" id="2575572"/>
    <lineage>
        <taxon>Bacteria</taxon>
        <taxon>Bacillati</taxon>
        <taxon>Saganbacteria</taxon>
    </lineage>
</organism>
<dbReference type="InterPro" id="IPR004101">
    <property type="entry name" value="Mur_ligase_C"/>
</dbReference>
<evidence type="ECO:0000313" key="19">
    <source>
        <dbReference type="EMBL" id="KAF0134178.1"/>
    </source>
</evidence>
<dbReference type="InterPro" id="IPR005758">
    <property type="entry name" value="UDP-N-AcMur_Ala_ligase_MurC"/>
</dbReference>
<evidence type="ECO:0000256" key="6">
    <source>
        <dbReference type="ARBA" id="ARBA00022618"/>
    </source>
</evidence>
<keyword evidence="6 14" id="KW-0132">Cell division</keyword>
<dbReference type="SUPFAM" id="SSF53623">
    <property type="entry name" value="MurD-like peptide ligases, catalytic domain"/>
    <property type="match status" value="1"/>
</dbReference>
<dbReference type="GO" id="GO:0071555">
    <property type="term" value="P:cell wall organization"/>
    <property type="evidence" value="ECO:0007669"/>
    <property type="project" value="UniProtKB-KW"/>
</dbReference>
<dbReference type="Proteomes" id="UP000488506">
    <property type="component" value="Unassembled WGS sequence"/>
</dbReference>
<dbReference type="AlphaFoldDB" id="A0A833NZX8"/>
<keyword evidence="11 14" id="KW-0131">Cell cycle</keyword>
<reference evidence="19 20" key="1">
    <citation type="submission" date="2019-12" db="EMBL/GenBank/DDBJ databases">
        <authorList>
            <person name="Wolfe R."/>
            <person name="Danczak R."/>
            <person name="Wilkins M."/>
        </authorList>
    </citation>
    <scope>NUCLEOTIDE SEQUENCE [LARGE SCALE GENOMIC DNA]</scope>
    <source>
        <strain evidence="19">X2_MaxBin.013</strain>
    </source>
</reference>